<gene>
    <name evidence="1" type="ordered locus">PG_1154</name>
</gene>
<organism evidence="1 2">
    <name type="scientific">Porphyromonas gingivalis (strain ATCC BAA-308 / W83)</name>
    <dbReference type="NCBI Taxonomy" id="242619"/>
    <lineage>
        <taxon>Bacteria</taxon>
        <taxon>Pseudomonadati</taxon>
        <taxon>Bacteroidota</taxon>
        <taxon>Bacteroidia</taxon>
        <taxon>Bacteroidales</taxon>
        <taxon>Porphyromonadaceae</taxon>
        <taxon>Porphyromonas</taxon>
    </lineage>
</organism>
<dbReference type="STRING" id="242619.PG_1154"/>
<dbReference type="AlphaFoldDB" id="Q7MVB9"/>
<dbReference type="Proteomes" id="UP000000588">
    <property type="component" value="Chromosome"/>
</dbReference>
<reference evidence="1 2" key="1">
    <citation type="journal article" date="2003" name="J. Bacteriol.">
        <title>Complete genome sequence of the oral pathogenic bacterium Porphyromonas gingivalis strain W83.</title>
        <authorList>
            <person name="Nelson K."/>
            <person name="Fleishmann R."/>
            <person name="DeBoy R."/>
            <person name="Paulsen I."/>
            <person name="Fouts D."/>
            <person name="Eisen J."/>
            <person name="Daugherty S."/>
            <person name="Dodson R."/>
            <person name="Durkin A."/>
            <person name="Gwinn M."/>
            <person name="Haft D."/>
            <person name="Kolonay J."/>
            <person name="Nelson W."/>
            <person name="White O."/>
            <person name="Mason T."/>
            <person name="Tallon L."/>
            <person name="Gray J."/>
            <person name="Granger D."/>
            <person name="Tettelin H."/>
            <person name="Dong H."/>
            <person name="Galvin J."/>
            <person name="Duncan M."/>
            <person name="Dewhirst F."/>
            <person name="Fraser C."/>
        </authorList>
    </citation>
    <scope>NUCLEOTIDE SEQUENCE [LARGE SCALE GENOMIC DNA]</scope>
    <source>
        <strain evidence="2">ATCC BAA-308 / W83</strain>
    </source>
</reference>
<evidence type="ECO:0000313" key="2">
    <source>
        <dbReference type="Proteomes" id="UP000000588"/>
    </source>
</evidence>
<proteinExistence type="predicted"/>
<dbReference type="EnsemblBacteria" id="AAQ66258">
    <property type="protein sequence ID" value="AAQ66258"/>
    <property type="gene ID" value="PG_1154"/>
</dbReference>
<dbReference type="HOGENOM" id="CLU_3255660_0_0_10"/>
<accession>Q7MVB9</accession>
<protein>
    <submittedName>
        <fullName evidence="1">Uncharacterized protein</fullName>
    </submittedName>
</protein>
<name>Q7MVB9_PORGI</name>
<evidence type="ECO:0000313" key="1">
    <source>
        <dbReference type="EMBL" id="AAQ66258.1"/>
    </source>
</evidence>
<sequence>MATAYKTGIVIATSPIADKRTIRYRAMGERQKGKKRGNGSCP</sequence>
<keyword evidence="2" id="KW-1185">Reference proteome</keyword>
<dbReference type="EMBL" id="AE015924">
    <property type="protein sequence ID" value="AAQ66258.1"/>
    <property type="molecule type" value="Genomic_DNA"/>
</dbReference>
<dbReference type="KEGG" id="pgi:PG_1154"/>